<evidence type="ECO:0000313" key="2">
    <source>
        <dbReference type="Proteomes" id="UP000033607"/>
    </source>
</evidence>
<accession>A0A0F5YE62</accession>
<proteinExistence type="predicted"/>
<dbReference type="EMBL" id="LATL02000184">
    <property type="protein sequence ID" value="KKD36937.1"/>
    <property type="molecule type" value="Genomic_DNA"/>
</dbReference>
<reference evidence="1 2" key="1">
    <citation type="submission" date="2015-06" db="EMBL/GenBank/DDBJ databases">
        <title>Draft genome assembly of filamentous brackish cyanobacterium Limnoraphis robusta strain CS-951.</title>
        <authorList>
            <person name="Willis A."/>
            <person name="Parks M."/>
            <person name="Burford M.A."/>
        </authorList>
    </citation>
    <scope>NUCLEOTIDE SEQUENCE [LARGE SCALE GENOMIC DNA]</scope>
    <source>
        <strain evidence="1 2">CS-951</strain>
    </source>
</reference>
<dbReference type="Proteomes" id="UP000033607">
    <property type="component" value="Unassembled WGS sequence"/>
</dbReference>
<protein>
    <submittedName>
        <fullName evidence="1">Uncharacterized protein</fullName>
    </submittedName>
</protein>
<dbReference type="RefSeq" id="WP_046279778.1">
    <property type="nucleotide sequence ID" value="NZ_LATL02000184.1"/>
</dbReference>
<evidence type="ECO:0000313" key="1">
    <source>
        <dbReference type="EMBL" id="KKD36937.1"/>
    </source>
</evidence>
<dbReference type="OrthoDB" id="457863at2"/>
<sequence length="136" mass="15670">MLSISFYSIKKTSDKSSQVLELNEPEVIEIADDLYQDLAKSEFSKIGHNQSIKVKIEDEEKDLKLVELEANVRNKLINFLKEKILGESEKFTPIKSSASKDEIKNIGFPVIARMNMLNEIRALLENKSYQYLDRTD</sequence>
<organism evidence="1 2">
    <name type="scientific">Limnoraphis robusta CS-951</name>
    <dbReference type="NCBI Taxonomy" id="1637645"/>
    <lineage>
        <taxon>Bacteria</taxon>
        <taxon>Bacillati</taxon>
        <taxon>Cyanobacteriota</taxon>
        <taxon>Cyanophyceae</taxon>
        <taxon>Oscillatoriophycideae</taxon>
        <taxon>Oscillatoriales</taxon>
        <taxon>Sirenicapillariaceae</taxon>
        <taxon>Limnoraphis</taxon>
    </lineage>
</organism>
<name>A0A0F5YE62_9CYAN</name>
<gene>
    <name evidence="1" type="ORF">WN50_17075</name>
</gene>
<dbReference type="AlphaFoldDB" id="A0A0F5YE62"/>
<comment type="caution">
    <text evidence="1">The sequence shown here is derived from an EMBL/GenBank/DDBJ whole genome shotgun (WGS) entry which is preliminary data.</text>
</comment>